<proteinExistence type="predicted"/>
<dbReference type="EMBL" id="QRZL01000013">
    <property type="protein sequence ID" value="RGV75078.1"/>
    <property type="molecule type" value="Genomic_DNA"/>
</dbReference>
<organism evidence="1 2">
    <name type="scientific">Phocaeicola dorei</name>
    <dbReference type="NCBI Taxonomy" id="357276"/>
    <lineage>
        <taxon>Bacteria</taxon>
        <taxon>Pseudomonadati</taxon>
        <taxon>Bacteroidota</taxon>
        <taxon>Bacteroidia</taxon>
        <taxon>Bacteroidales</taxon>
        <taxon>Bacteroidaceae</taxon>
        <taxon>Phocaeicola</taxon>
    </lineage>
</organism>
<dbReference type="SUPFAM" id="SSF52833">
    <property type="entry name" value="Thioredoxin-like"/>
    <property type="match status" value="1"/>
</dbReference>
<dbReference type="AlphaFoldDB" id="A0A412Z5C5"/>
<dbReference type="InterPro" id="IPR036249">
    <property type="entry name" value="Thioredoxin-like_sf"/>
</dbReference>
<dbReference type="InterPro" id="IPR011467">
    <property type="entry name" value="DUF1573"/>
</dbReference>
<dbReference type="Pfam" id="PF07610">
    <property type="entry name" value="DUF1573"/>
    <property type="match status" value="1"/>
</dbReference>
<reference evidence="1 2" key="1">
    <citation type="submission" date="2018-08" db="EMBL/GenBank/DDBJ databases">
        <title>A genome reference for cultivated species of the human gut microbiota.</title>
        <authorList>
            <person name="Zou Y."/>
            <person name="Xue W."/>
            <person name="Luo G."/>
        </authorList>
    </citation>
    <scope>NUCLEOTIDE SEQUENCE [LARGE SCALE GENOMIC DNA]</scope>
    <source>
        <strain evidence="1 2">AF14-1AC</strain>
    </source>
</reference>
<dbReference type="PANTHER" id="PTHR37833:SF1">
    <property type="entry name" value="SIGNAL PEPTIDE PROTEIN"/>
    <property type="match status" value="1"/>
</dbReference>
<evidence type="ECO:0000313" key="1">
    <source>
        <dbReference type="EMBL" id="RGV75078.1"/>
    </source>
</evidence>
<gene>
    <name evidence="1" type="ORF">DWW04_13880</name>
</gene>
<name>A0A412Z5C5_9BACT</name>
<dbReference type="PANTHER" id="PTHR37833">
    <property type="entry name" value="LIPOPROTEIN-RELATED"/>
    <property type="match status" value="1"/>
</dbReference>
<dbReference type="RefSeq" id="WP_118429213.1">
    <property type="nucleotide sequence ID" value="NZ_JAWQDO010000009.1"/>
</dbReference>
<dbReference type="Proteomes" id="UP000283678">
    <property type="component" value="Unassembled WGS sequence"/>
</dbReference>
<dbReference type="Gene3D" id="3.40.30.10">
    <property type="entry name" value="Glutaredoxin"/>
    <property type="match status" value="1"/>
</dbReference>
<dbReference type="InterPro" id="IPR013783">
    <property type="entry name" value="Ig-like_fold"/>
</dbReference>
<dbReference type="Gene3D" id="2.60.40.10">
    <property type="entry name" value="Immunoglobulins"/>
    <property type="match status" value="1"/>
</dbReference>
<comment type="caution">
    <text evidence="1">The sequence shown here is derived from an EMBL/GenBank/DDBJ whole genome shotgun (WGS) entry which is preliminary data.</text>
</comment>
<accession>A0A412Z5C5</accession>
<dbReference type="PROSITE" id="PS51257">
    <property type="entry name" value="PROKAR_LIPOPROTEIN"/>
    <property type="match status" value="1"/>
</dbReference>
<protein>
    <submittedName>
        <fullName evidence="1">DUF1573 domain-containing protein</fullName>
    </submittedName>
</protein>
<sequence length="288" mass="32974">MRCLCLLLCVLALFSSCKESEKDKIARLVEEWEGKEILFPARSFFTIQGKDTVDFSFVDADYKVVTYIDSVGCTSCKLQLPRWKQFMQEVDSTLNRPVPFAFYFHPKDMKELRYITCRDVFTYPVCFDEMDDFNQLNHFPGEMTFQTFLLDKDNKVVAIGNPVHNPKVKELYLKVLTGGEVVKAETPITKVIQDVESIDFGSFPQLEKQERKFTLTNTGQHVLVIYDVITSCGCTRVNYSKEGIRPGEKAVLTVIYEAEKAEHFSKTVTIYCNADNSPLRLKITGNAE</sequence>
<evidence type="ECO:0000313" key="2">
    <source>
        <dbReference type="Proteomes" id="UP000283678"/>
    </source>
</evidence>